<dbReference type="PANTHER" id="PTHR30471:SF3">
    <property type="entry name" value="UPF0758 PROTEIN YEES-RELATED"/>
    <property type="match status" value="1"/>
</dbReference>
<evidence type="ECO:0000256" key="1">
    <source>
        <dbReference type="ARBA" id="ARBA00022670"/>
    </source>
</evidence>
<dbReference type="GO" id="GO:0006508">
    <property type="term" value="P:proteolysis"/>
    <property type="evidence" value="ECO:0007669"/>
    <property type="project" value="UniProtKB-KW"/>
</dbReference>
<dbReference type="CDD" id="cd08071">
    <property type="entry name" value="MPN_DUF2466"/>
    <property type="match status" value="1"/>
</dbReference>
<dbReference type="GO" id="GO:0008237">
    <property type="term" value="F:metallopeptidase activity"/>
    <property type="evidence" value="ECO:0007669"/>
    <property type="project" value="UniProtKB-KW"/>
</dbReference>
<keyword evidence="2" id="KW-0479">Metal-binding</keyword>
<dbReference type="Proteomes" id="UP000199321">
    <property type="component" value="Unassembled WGS sequence"/>
</dbReference>
<dbReference type="AlphaFoldDB" id="A0A1G7CNU8"/>
<gene>
    <name evidence="7" type="ORF">SAMN05421855_101478</name>
</gene>
<dbReference type="OrthoDB" id="9804482at2"/>
<dbReference type="Pfam" id="PF04002">
    <property type="entry name" value="RadC"/>
    <property type="match status" value="1"/>
</dbReference>
<name>A0A1G7CNU8_9FLAO</name>
<dbReference type="PANTHER" id="PTHR30471">
    <property type="entry name" value="DNA REPAIR PROTEIN RADC"/>
    <property type="match status" value="1"/>
</dbReference>
<keyword evidence="1" id="KW-0645">Protease</keyword>
<evidence type="ECO:0000256" key="2">
    <source>
        <dbReference type="ARBA" id="ARBA00022723"/>
    </source>
</evidence>
<dbReference type="Gene3D" id="3.40.140.10">
    <property type="entry name" value="Cytidine Deaminase, domain 2"/>
    <property type="match status" value="1"/>
</dbReference>
<dbReference type="InterPro" id="IPR025657">
    <property type="entry name" value="RadC_JAB"/>
</dbReference>
<dbReference type="InterPro" id="IPR020891">
    <property type="entry name" value="UPF0758_CS"/>
</dbReference>
<keyword evidence="8" id="KW-1185">Reference proteome</keyword>
<keyword evidence="4" id="KW-0862">Zinc</keyword>
<keyword evidence="3" id="KW-0378">Hydrolase</keyword>
<evidence type="ECO:0000256" key="4">
    <source>
        <dbReference type="ARBA" id="ARBA00022833"/>
    </source>
</evidence>
<protein>
    <submittedName>
        <fullName evidence="7">DNA repair protein radc</fullName>
    </submittedName>
</protein>
<evidence type="ECO:0000256" key="3">
    <source>
        <dbReference type="ARBA" id="ARBA00022801"/>
    </source>
</evidence>
<dbReference type="STRING" id="227084.SAMN05421855_101478"/>
<dbReference type="InterPro" id="IPR001405">
    <property type="entry name" value="UPF0758"/>
</dbReference>
<accession>A0A1G7CNU8</accession>
<dbReference type="GO" id="GO:0046872">
    <property type="term" value="F:metal ion binding"/>
    <property type="evidence" value="ECO:0007669"/>
    <property type="project" value="UniProtKB-KW"/>
</dbReference>
<feature type="domain" description="MPN" evidence="6">
    <location>
        <begin position="20"/>
        <end position="145"/>
    </location>
</feature>
<dbReference type="EMBL" id="FNBA01000001">
    <property type="protein sequence ID" value="SDE41012.1"/>
    <property type="molecule type" value="Genomic_DNA"/>
</dbReference>
<evidence type="ECO:0000256" key="5">
    <source>
        <dbReference type="ARBA" id="ARBA00023049"/>
    </source>
</evidence>
<organism evidence="7 8">
    <name type="scientific">Ulvibacter litoralis</name>
    <dbReference type="NCBI Taxonomy" id="227084"/>
    <lineage>
        <taxon>Bacteria</taxon>
        <taxon>Pseudomonadati</taxon>
        <taxon>Bacteroidota</taxon>
        <taxon>Flavobacteriia</taxon>
        <taxon>Flavobacteriales</taxon>
        <taxon>Flavobacteriaceae</taxon>
        <taxon>Ulvibacter</taxon>
    </lineage>
</organism>
<dbReference type="PROSITE" id="PS01302">
    <property type="entry name" value="UPF0758"/>
    <property type="match status" value="1"/>
</dbReference>
<reference evidence="7 8" key="1">
    <citation type="submission" date="2016-10" db="EMBL/GenBank/DDBJ databases">
        <authorList>
            <person name="de Groot N.N."/>
        </authorList>
    </citation>
    <scope>NUCLEOTIDE SEQUENCE [LARGE SCALE GENOMIC DNA]</scope>
    <source>
        <strain evidence="7 8">DSM 16195</strain>
    </source>
</reference>
<sequence>MNTINEIQLIYSNEIDSTVKISNSQTAYNLLLDNWNVNTIQLQEEFKALFLNRANNVLGIYHMSKGGVAGTVVDMKLLLTAALKSNASSIIVAHNHPSGNIQYSSQDKILTKKIKKAAEYLDLQLIDHIIITKSGYYSFSDEGDL</sequence>
<dbReference type="PROSITE" id="PS50249">
    <property type="entry name" value="MPN"/>
    <property type="match status" value="1"/>
</dbReference>
<evidence type="ECO:0000259" key="6">
    <source>
        <dbReference type="PROSITE" id="PS50249"/>
    </source>
</evidence>
<evidence type="ECO:0000313" key="8">
    <source>
        <dbReference type="Proteomes" id="UP000199321"/>
    </source>
</evidence>
<evidence type="ECO:0000313" key="7">
    <source>
        <dbReference type="EMBL" id="SDE41012.1"/>
    </source>
</evidence>
<dbReference type="RefSeq" id="WP_093139983.1">
    <property type="nucleotide sequence ID" value="NZ_BMWO01000001.1"/>
</dbReference>
<keyword evidence="5" id="KW-0482">Metalloprotease</keyword>
<dbReference type="InterPro" id="IPR037518">
    <property type="entry name" value="MPN"/>
</dbReference>
<proteinExistence type="predicted"/>